<comment type="caution">
    <text evidence="4">The sequence shown here is derived from an EMBL/GenBank/DDBJ whole genome shotgun (WGS) entry which is preliminary data.</text>
</comment>
<dbReference type="InterPro" id="IPR001610">
    <property type="entry name" value="PAC"/>
</dbReference>
<dbReference type="RefSeq" id="WP_189091812.1">
    <property type="nucleotide sequence ID" value="NZ_BMQL01000023.1"/>
</dbReference>
<dbReference type="PROSITE" id="PS50113">
    <property type="entry name" value="PAC"/>
    <property type="match status" value="4"/>
</dbReference>
<dbReference type="PANTHER" id="PTHR44757">
    <property type="entry name" value="DIGUANYLATE CYCLASE DGCP"/>
    <property type="match status" value="1"/>
</dbReference>
<evidence type="ECO:0008006" key="6">
    <source>
        <dbReference type="Google" id="ProtNLM"/>
    </source>
</evidence>
<gene>
    <name evidence="4" type="ORF">GCM10008957_35100</name>
</gene>
<feature type="domain" description="PAS" evidence="2">
    <location>
        <begin position="134"/>
        <end position="183"/>
    </location>
</feature>
<protein>
    <recommendedName>
        <fullName evidence="6">PAS domain S-box protein</fullName>
    </recommendedName>
</protein>
<dbReference type="Pfam" id="PF13426">
    <property type="entry name" value="PAS_9"/>
    <property type="match status" value="1"/>
</dbReference>
<dbReference type="NCBIfam" id="TIGR00229">
    <property type="entry name" value="sensory_box"/>
    <property type="match status" value="5"/>
</dbReference>
<feature type="domain" description="PAS" evidence="2">
    <location>
        <begin position="259"/>
        <end position="329"/>
    </location>
</feature>
<dbReference type="InterPro" id="IPR000014">
    <property type="entry name" value="PAS"/>
</dbReference>
<proteinExistence type="predicted"/>
<dbReference type="EMBL" id="BMQL01000023">
    <property type="protein sequence ID" value="GGR19574.1"/>
    <property type="molecule type" value="Genomic_DNA"/>
</dbReference>
<dbReference type="Gene3D" id="3.30.450.20">
    <property type="entry name" value="PAS domain"/>
    <property type="match status" value="5"/>
</dbReference>
<accession>A0A918CEZ6</accession>
<evidence type="ECO:0000259" key="3">
    <source>
        <dbReference type="PROSITE" id="PS50113"/>
    </source>
</evidence>
<feature type="domain" description="PAS" evidence="2">
    <location>
        <begin position="512"/>
        <end position="588"/>
    </location>
</feature>
<dbReference type="InterPro" id="IPR013655">
    <property type="entry name" value="PAS_fold_3"/>
</dbReference>
<dbReference type="Pfam" id="PF08448">
    <property type="entry name" value="PAS_4"/>
    <property type="match status" value="2"/>
</dbReference>
<reference evidence="4" key="2">
    <citation type="submission" date="2020-09" db="EMBL/GenBank/DDBJ databases">
        <authorList>
            <person name="Sun Q."/>
            <person name="Ohkuma M."/>
        </authorList>
    </citation>
    <scope>NUCLEOTIDE SEQUENCE</scope>
    <source>
        <strain evidence="4">JCM 31311</strain>
    </source>
</reference>
<dbReference type="GO" id="GO:0006355">
    <property type="term" value="P:regulation of DNA-templated transcription"/>
    <property type="evidence" value="ECO:0007669"/>
    <property type="project" value="InterPro"/>
</dbReference>
<dbReference type="Proteomes" id="UP000603865">
    <property type="component" value="Unassembled WGS sequence"/>
</dbReference>
<keyword evidence="5" id="KW-1185">Reference proteome</keyword>
<dbReference type="CDD" id="cd00130">
    <property type="entry name" value="PAS"/>
    <property type="match status" value="5"/>
</dbReference>
<organism evidence="4 5">
    <name type="scientific">Deinococcus ruber</name>
    <dbReference type="NCBI Taxonomy" id="1848197"/>
    <lineage>
        <taxon>Bacteria</taxon>
        <taxon>Thermotogati</taxon>
        <taxon>Deinococcota</taxon>
        <taxon>Deinococci</taxon>
        <taxon>Deinococcales</taxon>
        <taxon>Deinococcaceae</taxon>
        <taxon>Deinococcus</taxon>
    </lineage>
</organism>
<feature type="domain" description="PAC" evidence="3">
    <location>
        <begin position="208"/>
        <end position="258"/>
    </location>
</feature>
<feature type="domain" description="PAS" evidence="2">
    <location>
        <begin position="385"/>
        <end position="455"/>
    </location>
</feature>
<feature type="coiled-coil region" evidence="1">
    <location>
        <begin position="242"/>
        <end position="269"/>
    </location>
</feature>
<feature type="domain" description="PAC" evidence="3">
    <location>
        <begin position="330"/>
        <end position="384"/>
    </location>
</feature>
<dbReference type="PANTHER" id="PTHR44757:SF2">
    <property type="entry name" value="BIOFILM ARCHITECTURE MAINTENANCE PROTEIN MBAA"/>
    <property type="match status" value="1"/>
</dbReference>
<sequence length="594" mass="66328">MTAEERVQRLEGLIDLIDGVVWETDPETLISTYVSSRLESMLGYTPSEWMGDPMFWEAHLHPDTVVRMRTERAAFMAVGQPFRQEYRLLSRSGAAVWVRDVSTPVMQDGRLTALGGVMFDITAQREAAFLSVSLKDRLSKIFEATPVGITISVAATGELLDVNPAFEALTGYGRADLVGHTLLSLGVWPKAEDQQQLITELEDQQTLRDRQVTLCRRSGELFEALVTYERLEINALPCLLAITQDISERQQAEAQVRQAERRFRGLVQNSADMFTVLDEEGHYVYVSPAVKRLYNVEPEEVMGLHVSQHVHRDDWPAVQADLDALKRTPEDVRVSTYRQRDSRGQWLWVETTTSTQLHDPAVRGIVCNTRDVTERRESEVRLAASEGRFRSLVQNASDLITVVDSQGVVMYESPSVLTLLDRRPEDLVGRPVFGTVDPADHAQIRGVVARTVAGGEGHVERTTFRAVRQDGTVRWMEGAATNLLGDPYIGEVVINSRDVTDRTLAEDALRTSQQTFQALFEHSPDGILLIEFDGEMPIVQCNQVAAAMNGYTPEELIGHSTHVMLPDADRARAEASGSADFQATVQAQRHTELS</sequence>
<dbReference type="SMART" id="SM00091">
    <property type="entry name" value="PAS"/>
    <property type="match status" value="5"/>
</dbReference>
<keyword evidence="1" id="KW-0175">Coiled coil</keyword>
<feature type="domain" description="PAS" evidence="2">
    <location>
        <begin position="6"/>
        <end position="63"/>
    </location>
</feature>
<dbReference type="InterPro" id="IPR013656">
    <property type="entry name" value="PAS_4"/>
</dbReference>
<dbReference type="SMART" id="SM00086">
    <property type="entry name" value="PAC"/>
    <property type="match status" value="4"/>
</dbReference>
<dbReference type="AlphaFoldDB" id="A0A918CEZ6"/>
<name>A0A918CEZ6_9DEIO</name>
<dbReference type="Pfam" id="PF00989">
    <property type="entry name" value="PAS"/>
    <property type="match status" value="1"/>
</dbReference>
<dbReference type="InterPro" id="IPR000700">
    <property type="entry name" value="PAS-assoc_C"/>
</dbReference>
<feature type="domain" description="PAC" evidence="3">
    <location>
        <begin position="82"/>
        <end position="133"/>
    </location>
</feature>
<reference evidence="4" key="1">
    <citation type="journal article" date="2014" name="Int. J. Syst. Evol. Microbiol.">
        <title>Complete genome sequence of Corynebacterium casei LMG S-19264T (=DSM 44701T), isolated from a smear-ripened cheese.</title>
        <authorList>
            <consortium name="US DOE Joint Genome Institute (JGI-PGF)"/>
            <person name="Walter F."/>
            <person name="Albersmeier A."/>
            <person name="Kalinowski J."/>
            <person name="Ruckert C."/>
        </authorList>
    </citation>
    <scope>NUCLEOTIDE SEQUENCE</scope>
    <source>
        <strain evidence="4">JCM 31311</strain>
    </source>
</reference>
<feature type="domain" description="PAC" evidence="3">
    <location>
        <begin position="460"/>
        <end position="511"/>
    </location>
</feature>
<dbReference type="InterPro" id="IPR013767">
    <property type="entry name" value="PAS_fold"/>
</dbReference>
<dbReference type="InterPro" id="IPR052155">
    <property type="entry name" value="Biofilm_reg_signaling"/>
</dbReference>
<evidence type="ECO:0000313" key="5">
    <source>
        <dbReference type="Proteomes" id="UP000603865"/>
    </source>
</evidence>
<dbReference type="InterPro" id="IPR035965">
    <property type="entry name" value="PAS-like_dom_sf"/>
</dbReference>
<evidence type="ECO:0000256" key="1">
    <source>
        <dbReference type="SAM" id="Coils"/>
    </source>
</evidence>
<evidence type="ECO:0000313" key="4">
    <source>
        <dbReference type="EMBL" id="GGR19574.1"/>
    </source>
</evidence>
<dbReference type="SUPFAM" id="SSF55785">
    <property type="entry name" value="PYP-like sensor domain (PAS domain)"/>
    <property type="match status" value="5"/>
</dbReference>
<dbReference type="Pfam" id="PF08447">
    <property type="entry name" value="PAS_3"/>
    <property type="match status" value="1"/>
</dbReference>
<evidence type="ECO:0000259" key="2">
    <source>
        <dbReference type="PROSITE" id="PS50112"/>
    </source>
</evidence>
<dbReference type="PROSITE" id="PS50112">
    <property type="entry name" value="PAS"/>
    <property type="match status" value="5"/>
</dbReference>